<name>A0AAV9AGB6_ACOGR</name>
<evidence type="ECO:0000256" key="5">
    <source>
        <dbReference type="SAM" id="MobiDB-lite"/>
    </source>
</evidence>
<feature type="region of interest" description="Disordered" evidence="5">
    <location>
        <begin position="623"/>
        <end position="652"/>
    </location>
</feature>
<dbReference type="InterPro" id="IPR018289">
    <property type="entry name" value="MULE_transposase_dom"/>
</dbReference>
<dbReference type="PROSITE" id="PS50966">
    <property type="entry name" value="ZF_SWIM"/>
    <property type="match status" value="1"/>
</dbReference>
<evidence type="ECO:0000259" key="6">
    <source>
        <dbReference type="PROSITE" id="PS50966"/>
    </source>
</evidence>
<dbReference type="SMART" id="SM00575">
    <property type="entry name" value="ZnF_PMZ"/>
    <property type="match status" value="1"/>
</dbReference>
<evidence type="ECO:0000256" key="1">
    <source>
        <dbReference type="ARBA" id="ARBA00022723"/>
    </source>
</evidence>
<dbReference type="Pfam" id="PF04434">
    <property type="entry name" value="SWIM"/>
    <property type="match status" value="1"/>
</dbReference>
<evidence type="ECO:0000256" key="3">
    <source>
        <dbReference type="ARBA" id="ARBA00022833"/>
    </source>
</evidence>
<comment type="caution">
    <text evidence="7">The sequence shown here is derived from an EMBL/GenBank/DDBJ whole genome shotgun (WGS) entry which is preliminary data.</text>
</comment>
<dbReference type="InterPro" id="IPR007527">
    <property type="entry name" value="Znf_SWIM"/>
</dbReference>
<evidence type="ECO:0000313" key="7">
    <source>
        <dbReference type="EMBL" id="KAK1263141.1"/>
    </source>
</evidence>
<reference evidence="7" key="2">
    <citation type="submission" date="2023-06" db="EMBL/GenBank/DDBJ databases">
        <authorList>
            <person name="Ma L."/>
            <person name="Liu K.-W."/>
            <person name="Li Z."/>
            <person name="Hsiao Y.-Y."/>
            <person name="Qi Y."/>
            <person name="Fu T."/>
            <person name="Tang G."/>
            <person name="Zhang D."/>
            <person name="Sun W.-H."/>
            <person name="Liu D.-K."/>
            <person name="Li Y."/>
            <person name="Chen G.-Z."/>
            <person name="Liu X.-D."/>
            <person name="Liao X.-Y."/>
            <person name="Jiang Y.-T."/>
            <person name="Yu X."/>
            <person name="Hao Y."/>
            <person name="Huang J."/>
            <person name="Zhao X.-W."/>
            <person name="Ke S."/>
            <person name="Chen Y.-Y."/>
            <person name="Wu W.-L."/>
            <person name="Hsu J.-L."/>
            <person name="Lin Y.-F."/>
            <person name="Huang M.-D."/>
            <person name="Li C.-Y."/>
            <person name="Huang L."/>
            <person name="Wang Z.-W."/>
            <person name="Zhao X."/>
            <person name="Zhong W.-Y."/>
            <person name="Peng D.-H."/>
            <person name="Ahmad S."/>
            <person name="Lan S."/>
            <person name="Zhang J.-S."/>
            <person name="Tsai W.-C."/>
            <person name="Van De Peer Y."/>
            <person name="Liu Z.-J."/>
        </authorList>
    </citation>
    <scope>NUCLEOTIDE SEQUENCE</scope>
    <source>
        <strain evidence="7">SCP</strain>
        <tissue evidence="7">Leaves</tissue>
    </source>
</reference>
<dbReference type="InterPro" id="IPR006564">
    <property type="entry name" value="Znf_PMZ"/>
</dbReference>
<reference evidence="7" key="1">
    <citation type="journal article" date="2023" name="Nat. Commun.">
        <title>Diploid and tetraploid genomes of Acorus and the evolution of monocots.</title>
        <authorList>
            <person name="Ma L."/>
            <person name="Liu K.W."/>
            <person name="Li Z."/>
            <person name="Hsiao Y.Y."/>
            <person name="Qi Y."/>
            <person name="Fu T."/>
            <person name="Tang G.D."/>
            <person name="Zhang D."/>
            <person name="Sun W.H."/>
            <person name="Liu D.K."/>
            <person name="Li Y."/>
            <person name="Chen G.Z."/>
            <person name="Liu X.D."/>
            <person name="Liao X.Y."/>
            <person name="Jiang Y.T."/>
            <person name="Yu X."/>
            <person name="Hao Y."/>
            <person name="Huang J."/>
            <person name="Zhao X.W."/>
            <person name="Ke S."/>
            <person name="Chen Y.Y."/>
            <person name="Wu W.L."/>
            <person name="Hsu J.L."/>
            <person name="Lin Y.F."/>
            <person name="Huang M.D."/>
            <person name="Li C.Y."/>
            <person name="Huang L."/>
            <person name="Wang Z.W."/>
            <person name="Zhao X."/>
            <person name="Zhong W.Y."/>
            <person name="Peng D.H."/>
            <person name="Ahmad S."/>
            <person name="Lan S."/>
            <person name="Zhang J.S."/>
            <person name="Tsai W.C."/>
            <person name="Van de Peer Y."/>
            <person name="Liu Z.J."/>
        </authorList>
    </citation>
    <scope>NUCLEOTIDE SEQUENCE</scope>
    <source>
        <strain evidence="7">SCP</strain>
    </source>
</reference>
<dbReference type="EMBL" id="JAUJYN010000009">
    <property type="protein sequence ID" value="KAK1263141.1"/>
    <property type="molecule type" value="Genomic_DNA"/>
</dbReference>
<evidence type="ECO:0000256" key="4">
    <source>
        <dbReference type="PROSITE-ProRule" id="PRU00325"/>
    </source>
</evidence>
<feature type="domain" description="SWIM-type" evidence="6">
    <location>
        <begin position="487"/>
        <end position="535"/>
    </location>
</feature>
<dbReference type="Pfam" id="PF10551">
    <property type="entry name" value="MULE"/>
    <property type="match status" value="1"/>
</dbReference>
<accession>A0AAV9AGB6</accession>
<feature type="compositionally biased region" description="Polar residues" evidence="5">
    <location>
        <begin position="623"/>
        <end position="646"/>
    </location>
</feature>
<organism evidence="7 8">
    <name type="scientific">Acorus gramineus</name>
    <name type="common">Dwarf sweet flag</name>
    <dbReference type="NCBI Taxonomy" id="55184"/>
    <lineage>
        <taxon>Eukaryota</taxon>
        <taxon>Viridiplantae</taxon>
        <taxon>Streptophyta</taxon>
        <taxon>Embryophyta</taxon>
        <taxon>Tracheophyta</taxon>
        <taxon>Spermatophyta</taxon>
        <taxon>Magnoliopsida</taxon>
        <taxon>Liliopsida</taxon>
        <taxon>Acoraceae</taxon>
        <taxon>Acorus</taxon>
    </lineage>
</organism>
<dbReference type="GO" id="GO:0008270">
    <property type="term" value="F:zinc ion binding"/>
    <property type="evidence" value="ECO:0007669"/>
    <property type="project" value="UniProtKB-KW"/>
</dbReference>
<proteinExistence type="predicted"/>
<evidence type="ECO:0000256" key="2">
    <source>
        <dbReference type="ARBA" id="ARBA00022771"/>
    </source>
</evidence>
<dbReference type="InterPro" id="IPR004330">
    <property type="entry name" value="FAR1_DNA_bnd_dom"/>
</dbReference>
<keyword evidence="1" id="KW-0479">Metal-binding</keyword>
<protein>
    <submittedName>
        <fullName evidence="7">Protein FAR-RED IMPAIRED RESPONSE 1</fullName>
    </submittedName>
</protein>
<dbReference type="PANTHER" id="PTHR47718">
    <property type="entry name" value="OS01G0519700 PROTEIN"/>
    <property type="match status" value="1"/>
</dbReference>
<gene>
    <name evidence="7" type="ORF">QJS04_geneDACA019927</name>
</gene>
<dbReference type="Pfam" id="PF03101">
    <property type="entry name" value="FAR1"/>
    <property type="match status" value="1"/>
</dbReference>
<dbReference type="Proteomes" id="UP001179952">
    <property type="component" value="Unassembled WGS sequence"/>
</dbReference>
<sequence length="689" mass="79263">MSFNSIEDAEKFYISYGKIAGFSVRKSSTKYHNIDGSKELYMRDFVCSKEGFKNPSTSNPKHTRGHTRLGCRAKISFIKDDQRWKVRSLVEGHAHVLCTPRKTHLLRSHREVTNVQKSLIDTFRGSNVSTAQTMSIMGSESGGFGEIGCTERDVRNYLAKSRDNLRDYDAELFLNHFKEKKEMSSSYYFAYEVDEGNRLTHCFWADSDARMAYAHFGDVVVFDTTYSTNKYSLICAPFTGVNHHFQSINFGCGLLKDEKINSFLWLFEKWREAMGCSPPKAFITDQDAAIGAAIAHVFPDVCHRFCIWHIMKKLTEKVSPIAYRSDFLEPFKECVYGSETSDEFDEKWMGLINKFELEHNEWLRTLYNIREKWIPLFFKNTFMAGMRSSQRSEAQNSIFDKYFNKTHSLLEFIHLFERALERQRYNELVADHGTLDKTPDIVTCFPIELQMAKRYTHKLFQMFQKEVVSSMQYGSMLKHSEGQEQIYIVKRAGDSSKVREIFYNSSNHEIACSCCKFENEGIPCSHILVVLRNNFIDYLPENLILERWTTTAKAKTVYDDDGVEFQVHTASSKWKGKKNRLIARGFTECLHDAPEEVCNAAEEMLDDLQKMKASYSASGSNTLLQSRSTSVPSSINVYPPNVSKTKGSGKRLKGGKEIAMEDMGKRRTCSVCGKKEKHNARTCPKLKEM</sequence>
<dbReference type="AlphaFoldDB" id="A0AAV9AGB6"/>
<evidence type="ECO:0000313" key="8">
    <source>
        <dbReference type="Proteomes" id="UP001179952"/>
    </source>
</evidence>
<keyword evidence="2 4" id="KW-0863">Zinc-finger</keyword>
<keyword evidence="8" id="KW-1185">Reference proteome</keyword>
<keyword evidence="3" id="KW-0862">Zinc</keyword>